<dbReference type="PRINTS" id="PR00448">
    <property type="entry name" value="NSFATTACHMNT"/>
</dbReference>
<accession>A0A1R0GUG6</accession>
<comment type="similarity">
    <text evidence="1 4">Belongs to the SNAP family.</text>
</comment>
<name>A0A1R0GUG6_9FUNG</name>
<dbReference type="InterPro" id="IPR011990">
    <property type="entry name" value="TPR-like_helical_dom_sf"/>
</dbReference>
<keyword evidence="3 4" id="KW-0653">Protein transport</keyword>
<dbReference type="GO" id="GO:0005483">
    <property type="term" value="F:soluble NSF attachment protein activity"/>
    <property type="evidence" value="ECO:0007669"/>
    <property type="project" value="TreeGrafter"/>
</dbReference>
<comment type="function">
    <text evidence="4">Required for vesicular transport between the endoplasmic reticulum and the Golgi apparatus.</text>
</comment>
<dbReference type="Proteomes" id="UP000187455">
    <property type="component" value="Unassembled WGS sequence"/>
</dbReference>
<dbReference type="CDD" id="cd15832">
    <property type="entry name" value="SNAP"/>
    <property type="match status" value="1"/>
</dbReference>
<dbReference type="STRING" id="133383.A0A1R0GUG6"/>
<dbReference type="GO" id="GO:0005774">
    <property type="term" value="C:vacuolar membrane"/>
    <property type="evidence" value="ECO:0007669"/>
    <property type="project" value="TreeGrafter"/>
</dbReference>
<evidence type="ECO:0000256" key="5">
    <source>
        <dbReference type="SAM" id="MobiDB-lite"/>
    </source>
</evidence>
<dbReference type="Pfam" id="PF14938">
    <property type="entry name" value="SNAP"/>
    <property type="match status" value="1"/>
</dbReference>
<reference evidence="6 7" key="1">
    <citation type="journal article" date="2016" name="Mol. Biol. Evol.">
        <title>Genome-Wide Survey of Gut Fungi (Harpellales) Reveals the First Horizontally Transferred Ubiquitin Gene from a Mosquito Host.</title>
        <authorList>
            <person name="Wang Y."/>
            <person name="White M.M."/>
            <person name="Kvist S."/>
            <person name="Moncalvo J.M."/>
        </authorList>
    </citation>
    <scope>NUCLEOTIDE SEQUENCE [LARGE SCALE GENOMIC DNA]</scope>
    <source>
        <strain evidence="6 7">ALG-7-W6</strain>
    </source>
</reference>
<dbReference type="SUPFAM" id="SSF48452">
    <property type="entry name" value="TPR-like"/>
    <property type="match status" value="1"/>
</dbReference>
<keyword evidence="7" id="KW-1185">Reference proteome</keyword>
<comment type="subcellular location">
    <subcellularLocation>
        <location evidence="4">Membrane</location>
        <topology evidence="4">Peripheral membrane protein</topology>
    </subcellularLocation>
</comment>
<keyword evidence="4" id="KW-0931">ER-Golgi transport</keyword>
<dbReference type="OrthoDB" id="9984275at2759"/>
<proteinExistence type="inferred from homology"/>
<keyword evidence="2 4" id="KW-0813">Transport</keyword>
<dbReference type="PANTHER" id="PTHR13768">
    <property type="entry name" value="SOLUBLE NSF ATTACHMENT PROTEIN SNAP"/>
    <property type="match status" value="1"/>
</dbReference>
<dbReference type="AlphaFoldDB" id="A0A1R0GUG6"/>
<evidence type="ECO:0000313" key="7">
    <source>
        <dbReference type="Proteomes" id="UP000187455"/>
    </source>
</evidence>
<evidence type="ECO:0000256" key="1">
    <source>
        <dbReference type="ARBA" id="ARBA00010050"/>
    </source>
</evidence>
<evidence type="ECO:0000256" key="3">
    <source>
        <dbReference type="ARBA" id="ARBA00022927"/>
    </source>
</evidence>
<keyword evidence="4" id="KW-0472">Membrane</keyword>
<dbReference type="GO" id="GO:0035494">
    <property type="term" value="P:SNARE complex disassembly"/>
    <property type="evidence" value="ECO:0007669"/>
    <property type="project" value="TreeGrafter"/>
</dbReference>
<evidence type="ECO:0000256" key="4">
    <source>
        <dbReference type="RuleBase" id="RU367013"/>
    </source>
</evidence>
<organism evidence="6 7">
    <name type="scientific">Smittium mucronatum</name>
    <dbReference type="NCBI Taxonomy" id="133383"/>
    <lineage>
        <taxon>Eukaryota</taxon>
        <taxon>Fungi</taxon>
        <taxon>Fungi incertae sedis</taxon>
        <taxon>Zoopagomycota</taxon>
        <taxon>Kickxellomycotina</taxon>
        <taxon>Harpellomycetes</taxon>
        <taxon>Harpellales</taxon>
        <taxon>Legeriomycetaceae</taxon>
        <taxon>Smittium</taxon>
    </lineage>
</organism>
<sequence length="245" mass="27594">MAEAEARDLLQKANKKAEQKGWFGSRKYDEAAELFERAANQFKIAKLWSDAGDSFMRAAEMYTKDGEIDDSSQAFISASKCYKKVKPESSITALQKAVSILIQKGRFHAAAGHQKDIANTYETELLDFEKAMTAYETAAECIDNQLTKWSIKDYFFKAGLCYLAGNDQIGASKAVERYQELDPSFSSTRECKLLINLINDISEEDVESFTNHVAEFDQLTQLDSWKTALLLKTKKSIADNENDLT</sequence>
<dbReference type="GO" id="GO:0031201">
    <property type="term" value="C:SNARE complex"/>
    <property type="evidence" value="ECO:0007669"/>
    <property type="project" value="TreeGrafter"/>
</dbReference>
<dbReference type="PANTHER" id="PTHR13768:SF8">
    <property type="entry name" value="ALPHA-SOLUBLE NSF ATTACHMENT PROTEIN"/>
    <property type="match status" value="1"/>
</dbReference>
<protein>
    <submittedName>
        <fullName evidence="6">Putative vesicular-fusion protein sec17-like protein</fullName>
    </submittedName>
</protein>
<dbReference type="GO" id="GO:0006886">
    <property type="term" value="P:intracellular protein transport"/>
    <property type="evidence" value="ECO:0007669"/>
    <property type="project" value="UniProtKB-UniRule"/>
</dbReference>
<gene>
    <name evidence="6" type="ORF">AYI68_g5370</name>
</gene>
<evidence type="ECO:0000313" key="6">
    <source>
        <dbReference type="EMBL" id="OLY80533.1"/>
    </source>
</evidence>
<feature type="compositionally biased region" description="Basic and acidic residues" evidence="5">
    <location>
        <begin position="1"/>
        <end position="19"/>
    </location>
</feature>
<dbReference type="EMBL" id="LSSL01003391">
    <property type="protein sequence ID" value="OLY80533.1"/>
    <property type="molecule type" value="Genomic_DNA"/>
</dbReference>
<dbReference type="Gene3D" id="1.25.40.10">
    <property type="entry name" value="Tetratricopeptide repeat domain"/>
    <property type="match status" value="2"/>
</dbReference>
<feature type="region of interest" description="Disordered" evidence="5">
    <location>
        <begin position="1"/>
        <end position="20"/>
    </location>
</feature>
<evidence type="ECO:0000256" key="2">
    <source>
        <dbReference type="ARBA" id="ARBA00022448"/>
    </source>
</evidence>
<dbReference type="GO" id="GO:0019905">
    <property type="term" value="F:syntaxin binding"/>
    <property type="evidence" value="ECO:0007669"/>
    <property type="project" value="TreeGrafter"/>
</dbReference>
<comment type="caution">
    <text evidence="6">The sequence shown here is derived from an EMBL/GenBank/DDBJ whole genome shotgun (WGS) entry which is preliminary data.</text>
</comment>
<dbReference type="InterPro" id="IPR000744">
    <property type="entry name" value="NSF_attach"/>
</dbReference>